<dbReference type="Proteomes" id="UP000000345">
    <property type="component" value="Chromosome"/>
</dbReference>
<dbReference type="HOGENOM" id="CLU_063822_2_0_2"/>
<feature type="compositionally biased region" description="Basic residues" evidence="1">
    <location>
        <begin position="115"/>
        <end position="125"/>
    </location>
</feature>
<dbReference type="KEGG" id="mmg:MTBMA_c10970"/>
<evidence type="ECO:0000259" key="2">
    <source>
        <dbReference type="Pfam" id="PF04471"/>
    </source>
</evidence>
<dbReference type="GeneID" id="9704805"/>
<proteinExistence type="predicted"/>
<dbReference type="InterPro" id="IPR011856">
    <property type="entry name" value="tRNA_endonuc-like_dom_sf"/>
</dbReference>
<protein>
    <submittedName>
        <fullName evidence="4">Predicted restriction endonuclease</fullName>
    </submittedName>
</protein>
<feature type="domain" description="Restriction system protein Mrr-like N-terminal" evidence="3">
    <location>
        <begin position="6"/>
        <end position="89"/>
    </location>
</feature>
<dbReference type="GO" id="GO:0009307">
    <property type="term" value="P:DNA restriction-modification system"/>
    <property type="evidence" value="ECO:0007669"/>
    <property type="project" value="InterPro"/>
</dbReference>
<dbReference type="STRING" id="79929.MTBMA_c10970"/>
<dbReference type="PATRIC" id="fig|79929.8.peg.1075"/>
<dbReference type="RefSeq" id="WP_013295914.1">
    <property type="nucleotide sequence ID" value="NC_014408.1"/>
</dbReference>
<organism evidence="4 5">
    <name type="scientific">Methanothermobacter marburgensis (strain ATCC BAA-927 / DSM 2133 / JCM 14651 / NBRC 100331 / OCM 82 / Marburg)</name>
    <name type="common">Methanobacterium thermoautotrophicum</name>
    <dbReference type="NCBI Taxonomy" id="79929"/>
    <lineage>
        <taxon>Archaea</taxon>
        <taxon>Methanobacteriati</taxon>
        <taxon>Methanobacteriota</taxon>
        <taxon>Methanomada group</taxon>
        <taxon>Methanobacteria</taxon>
        <taxon>Methanobacteriales</taxon>
        <taxon>Methanobacteriaceae</taxon>
        <taxon>Methanothermobacter</taxon>
    </lineage>
</organism>
<dbReference type="InterPro" id="IPR025745">
    <property type="entry name" value="Mrr-like_N_dom"/>
</dbReference>
<dbReference type="InterPro" id="IPR007560">
    <property type="entry name" value="Restrct_endonuc_IV_Mrr"/>
</dbReference>
<evidence type="ECO:0000256" key="1">
    <source>
        <dbReference type="SAM" id="MobiDB-lite"/>
    </source>
</evidence>
<reference key="1">
    <citation type="submission" date="2009-08" db="EMBL/GenBank/DDBJ databases">
        <title>The genome sequence of Methanothermobacter marburgensis.</title>
        <authorList>
            <person name="Kaster A."/>
            <person name="Seedorf H."/>
            <person name="Goenrich M."/>
            <person name="Wiezer A."/>
            <person name="Liesegang H."/>
            <person name="Thauer R."/>
            <person name="Gottschalk G."/>
        </authorList>
    </citation>
    <scope>NUCLEOTIDE SEQUENCE</scope>
    <source>
        <strain>Marburg</strain>
    </source>
</reference>
<dbReference type="AlphaFoldDB" id="D9PWU3"/>
<dbReference type="REBASE" id="27406">
    <property type="entry name" value="Mma2133MrrP"/>
</dbReference>
<dbReference type="Pfam" id="PF04471">
    <property type="entry name" value="Mrr_cat"/>
    <property type="match status" value="1"/>
</dbReference>
<feature type="region of interest" description="Disordered" evidence="1">
    <location>
        <begin position="110"/>
        <end position="136"/>
    </location>
</feature>
<evidence type="ECO:0000313" key="4">
    <source>
        <dbReference type="EMBL" id="ADL58691.1"/>
    </source>
</evidence>
<dbReference type="PANTHER" id="PTHR30015">
    <property type="entry name" value="MRR RESTRICTION SYSTEM PROTEIN"/>
    <property type="match status" value="1"/>
</dbReference>
<dbReference type="GeneID" id="43707299"/>
<dbReference type="SUPFAM" id="SSF52980">
    <property type="entry name" value="Restriction endonuclease-like"/>
    <property type="match status" value="1"/>
</dbReference>
<sequence length="304" mass="34128">MAVPDFQDIMLPILRLAAEGEQSLNGSIEKLAEEFQLSQDDLNELMPSGSPKFKGRVSWAKTYLKKAGLLESRKRGFFNITERGLEILKGDPHAIDVDFLMQFPEFAEFRGGSGKPRKTRKKLQKRTNSSRERLTPEERLERAYDELRKGLAAEILDMVRNSSPEFFERLVVDLLVRMGYGGSREDAGSAIGRQGDGGVDGIIKEDRLGLEVIYIQAKRWNSSVSRPEIQKFAGALQGKRAAKGIFITTSNFTEGAREYVSKIDSRIVLVDGMQMANYMIEHGVGVTEVASYSVKKIDNDYFSE</sequence>
<reference evidence="4 5" key="2">
    <citation type="journal article" date="2010" name="J. Bacteriol.">
        <title>Complete genome sequence of Methanothermobacter marburgensis, a methanoarchaeon model organism.</title>
        <authorList>
            <person name="Liesegang H."/>
            <person name="Kaster A.K."/>
            <person name="Wiezer A."/>
            <person name="Goenrich M."/>
            <person name="Wollherr A."/>
            <person name="Seedorf H."/>
            <person name="Gottschalk G."/>
            <person name="Thauer R.K."/>
        </authorList>
    </citation>
    <scope>NUCLEOTIDE SEQUENCE [LARGE SCALE GENOMIC DNA]</scope>
    <source>
        <strain evidence="5">ATCC BAA-927 / DSM 2133 / JCM 14651 / NBRC 100331 / OCM 82 / Marburg</strain>
    </source>
</reference>
<accession>D9PWU3</accession>
<keyword evidence="4" id="KW-0255">Endonuclease</keyword>
<dbReference type="GO" id="GO:0003677">
    <property type="term" value="F:DNA binding"/>
    <property type="evidence" value="ECO:0007669"/>
    <property type="project" value="InterPro"/>
</dbReference>
<name>D9PWU3_METTM</name>
<dbReference type="EMBL" id="CP001710">
    <property type="protein sequence ID" value="ADL58691.1"/>
    <property type="molecule type" value="Genomic_DNA"/>
</dbReference>
<dbReference type="PANTHER" id="PTHR30015:SF7">
    <property type="entry name" value="TYPE IV METHYL-DIRECTED RESTRICTION ENZYME ECOKMRR"/>
    <property type="match status" value="1"/>
</dbReference>
<keyword evidence="4" id="KW-0378">Hydrolase</keyword>
<dbReference type="Pfam" id="PF14338">
    <property type="entry name" value="Mrr_N"/>
    <property type="match status" value="1"/>
</dbReference>
<evidence type="ECO:0000259" key="3">
    <source>
        <dbReference type="Pfam" id="PF14338"/>
    </source>
</evidence>
<gene>
    <name evidence="4" type="primary">mrr</name>
    <name evidence="4" type="ordered locus">MTBMA_c10970</name>
</gene>
<dbReference type="OrthoDB" id="78441at2157"/>
<dbReference type="InterPro" id="IPR011335">
    <property type="entry name" value="Restrct_endonuc-II-like"/>
</dbReference>
<evidence type="ECO:0000313" key="5">
    <source>
        <dbReference type="Proteomes" id="UP000000345"/>
    </source>
</evidence>
<keyword evidence="5" id="KW-1185">Reference proteome</keyword>
<dbReference type="GO" id="GO:0015666">
    <property type="term" value="F:restriction endodeoxyribonuclease activity"/>
    <property type="evidence" value="ECO:0007669"/>
    <property type="project" value="TreeGrafter"/>
</dbReference>
<keyword evidence="4" id="KW-0540">Nuclease</keyword>
<dbReference type="Gene3D" id="3.40.1350.10">
    <property type="match status" value="1"/>
</dbReference>
<dbReference type="InterPro" id="IPR052906">
    <property type="entry name" value="Type_IV_Methyl-Rstrct_Enzyme"/>
</dbReference>
<feature type="domain" description="Restriction endonuclease type IV Mrr" evidence="2">
    <location>
        <begin position="160"/>
        <end position="279"/>
    </location>
</feature>
<dbReference type="PaxDb" id="79929-MTBMA_c10970"/>